<sequence>MADSKDLLEVHVNVNIPASALTAIVENAKQITGADASGKYRVDTAAMVGEMISRFLAQNDFEGYVQDINNFPDASV</sequence>
<dbReference type="RefSeq" id="WP_181551214.1">
    <property type="nucleotide sequence ID" value="NZ_JACDUS010000004.1"/>
</dbReference>
<protein>
    <submittedName>
        <fullName evidence="1">Uncharacterized protein</fullName>
    </submittedName>
</protein>
<name>A0A7W0HKT6_9BACT</name>
<dbReference type="EMBL" id="JACDUS010000004">
    <property type="protein sequence ID" value="MBA2881567.1"/>
    <property type="molecule type" value="Genomic_DNA"/>
</dbReference>
<dbReference type="Proteomes" id="UP000525298">
    <property type="component" value="Unassembled WGS sequence"/>
</dbReference>
<dbReference type="AlphaFoldDB" id="A0A7W0HKT6"/>
<reference evidence="1 2" key="1">
    <citation type="submission" date="2020-07" db="EMBL/GenBank/DDBJ databases">
        <title>Genomic Encyclopedia of Type Strains, Phase IV (KMG-IV): sequencing the most valuable type-strain genomes for metagenomic binning, comparative biology and taxonomic classification.</title>
        <authorList>
            <person name="Goeker M."/>
        </authorList>
    </citation>
    <scope>NUCLEOTIDE SEQUENCE [LARGE SCALE GENOMIC DNA]</scope>
    <source>
        <strain evidence="1 2">DSM 17721</strain>
    </source>
</reference>
<accession>A0A7W0HKT6</accession>
<keyword evidence="2" id="KW-1185">Reference proteome</keyword>
<comment type="caution">
    <text evidence="1">The sequence shown here is derived from an EMBL/GenBank/DDBJ whole genome shotgun (WGS) entry which is preliminary data.</text>
</comment>
<proteinExistence type="predicted"/>
<gene>
    <name evidence="1" type="ORF">HNR65_001894</name>
</gene>
<evidence type="ECO:0000313" key="2">
    <source>
        <dbReference type="Proteomes" id="UP000525298"/>
    </source>
</evidence>
<evidence type="ECO:0000313" key="1">
    <source>
        <dbReference type="EMBL" id="MBA2881567.1"/>
    </source>
</evidence>
<organism evidence="1 2">
    <name type="scientific">Desulfosalsimonas propionicica</name>
    <dbReference type="NCBI Taxonomy" id="332175"/>
    <lineage>
        <taxon>Bacteria</taxon>
        <taxon>Pseudomonadati</taxon>
        <taxon>Thermodesulfobacteriota</taxon>
        <taxon>Desulfobacteria</taxon>
        <taxon>Desulfobacterales</taxon>
        <taxon>Desulfosalsimonadaceae</taxon>
        <taxon>Desulfosalsimonas</taxon>
    </lineage>
</organism>